<dbReference type="InterPro" id="IPR008925">
    <property type="entry name" value="aa_tRNA-synth_I_cd-bd_sf"/>
</dbReference>
<keyword evidence="10" id="KW-0862">Zinc</keyword>
<dbReference type="InterPro" id="IPR045462">
    <property type="entry name" value="aa-tRNA-synth_I_cd-bd"/>
</dbReference>
<feature type="short sequence motif" description="'KMSKS' region" evidence="10">
    <location>
        <begin position="237"/>
        <end position="241"/>
    </location>
</feature>
<evidence type="ECO:0000313" key="14">
    <source>
        <dbReference type="Proteomes" id="UP000294368"/>
    </source>
</evidence>
<keyword evidence="5 10" id="KW-0436">Ligase</keyword>
<dbReference type="OrthoDB" id="9807503at2"/>
<dbReference type="SUPFAM" id="SSF52374">
    <property type="entry name" value="Nucleotidylyl transferase"/>
    <property type="match status" value="1"/>
</dbReference>
<feature type="domain" description="Aminoacyl-tRNA synthetase class I anticodon-binding" evidence="12">
    <location>
        <begin position="320"/>
        <end position="464"/>
    </location>
</feature>
<protein>
    <recommendedName>
        <fullName evidence="10">Glutamate--tRNA ligase</fullName>
        <ecNumber evidence="10">6.1.1.17</ecNumber>
    </recommendedName>
    <alternativeName>
        <fullName evidence="10">Glutamyl-tRNA synthetase</fullName>
        <shortName evidence="10">GluRS</shortName>
    </alternativeName>
</protein>
<dbReference type="InterPro" id="IPR020058">
    <property type="entry name" value="Glu/Gln-tRNA-synth_Ib_cat-dom"/>
</dbReference>
<evidence type="ECO:0000256" key="5">
    <source>
        <dbReference type="ARBA" id="ARBA00022598"/>
    </source>
</evidence>
<dbReference type="RefSeq" id="WP_157988304.1">
    <property type="nucleotide sequence ID" value="NZ_LR217715.1"/>
</dbReference>
<dbReference type="InterPro" id="IPR033910">
    <property type="entry name" value="GluRS_core"/>
</dbReference>
<dbReference type="GO" id="GO:0005524">
    <property type="term" value="F:ATP binding"/>
    <property type="evidence" value="ECO:0007669"/>
    <property type="project" value="UniProtKB-UniRule"/>
</dbReference>
<dbReference type="GO" id="GO:0000049">
    <property type="term" value="F:tRNA binding"/>
    <property type="evidence" value="ECO:0007669"/>
    <property type="project" value="InterPro"/>
</dbReference>
<comment type="similarity">
    <text evidence="2 10">Belongs to the class-I aminoacyl-tRNA synthetase family. Glutamate--tRNA ligase type 1 subfamily.</text>
</comment>
<evidence type="ECO:0000259" key="11">
    <source>
        <dbReference type="Pfam" id="PF00749"/>
    </source>
</evidence>
<dbReference type="InterPro" id="IPR000924">
    <property type="entry name" value="Glu/Gln-tRNA-synth"/>
</dbReference>
<dbReference type="EMBL" id="LR217715">
    <property type="protein sequence ID" value="VFP82888.1"/>
    <property type="molecule type" value="Genomic_DNA"/>
</dbReference>
<dbReference type="EC" id="6.1.1.17" evidence="10"/>
<evidence type="ECO:0000256" key="8">
    <source>
        <dbReference type="ARBA" id="ARBA00022917"/>
    </source>
</evidence>
<accession>A0A451D9B1</accession>
<proteinExistence type="inferred from homology"/>
<dbReference type="GO" id="GO:0005829">
    <property type="term" value="C:cytosol"/>
    <property type="evidence" value="ECO:0007669"/>
    <property type="project" value="TreeGrafter"/>
</dbReference>
<dbReference type="Proteomes" id="UP000294368">
    <property type="component" value="Chromosome"/>
</dbReference>
<dbReference type="Gene3D" id="3.40.50.620">
    <property type="entry name" value="HUPs"/>
    <property type="match status" value="1"/>
</dbReference>
<dbReference type="Pfam" id="PF00749">
    <property type="entry name" value="tRNA-synt_1c"/>
    <property type="match status" value="1"/>
</dbReference>
<dbReference type="Gene3D" id="1.10.10.350">
    <property type="match status" value="1"/>
</dbReference>
<dbReference type="FunFam" id="3.40.50.620:FF:000007">
    <property type="entry name" value="Glutamate--tRNA ligase"/>
    <property type="match status" value="1"/>
</dbReference>
<name>A0A451D9B1_9GAMM</name>
<dbReference type="GO" id="GO:0004818">
    <property type="term" value="F:glutamate-tRNA ligase activity"/>
    <property type="evidence" value="ECO:0007669"/>
    <property type="project" value="UniProtKB-UniRule"/>
</dbReference>
<evidence type="ECO:0000256" key="4">
    <source>
        <dbReference type="ARBA" id="ARBA00022490"/>
    </source>
</evidence>
<dbReference type="CDD" id="cd00808">
    <property type="entry name" value="GluRS_core"/>
    <property type="match status" value="1"/>
</dbReference>
<dbReference type="HAMAP" id="MF_00022">
    <property type="entry name" value="Glu_tRNA_synth_type1"/>
    <property type="match status" value="1"/>
</dbReference>
<dbReference type="PROSITE" id="PS00178">
    <property type="entry name" value="AA_TRNA_LIGASE_I"/>
    <property type="match status" value="1"/>
</dbReference>
<comment type="cofactor">
    <cofactor evidence="10">
        <name>Zn(2+)</name>
        <dbReference type="ChEBI" id="CHEBI:29105"/>
    </cofactor>
    <text evidence="10">Binds 1 zinc ion per subunit.</text>
</comment>
<feature type="short sequence motif" description="'HIGH' region" evidence="10">
    <location>
        <begin position="9"/>
        <end position="19"/>
    </location>
</feature>
<comment type="subcellular location">
    <subcellularLocation>
        <location evidence="1 10">Cytoplasm</location>
    </subcellularLocation>
</comment>
<dbReference type="AlphaFoldDB" id="A0A451D9B1"/>
<dbReference type="NCBIfam" id="TIGR00464">
    <property type="entry name" value="gltX_bact"/>
    <property type="match status" value="1"/>
</dbReference>
<organism evidence="13 14">
    <name type="scientific">Candidatus Erwinia haradaeae</name>
    <dbReference type="NCBI Taxonomy" id="1922217"/>
    <lineage>
        <taxon>Bacteria</taxon>
        <taxon>Pseudomonadati</taxon>
        <taxon>Pseudomonadota</taxon>
        <taxon>Gammaproteobacteria</taxon>
        <taxon>Enterobacterales</taxon>
        <taxon>Erwiniaceae</taxon>
        <taxon>Erwinia</taxon>
    </lineage>
</organism>
<evidence type="ECO:0000256" key="2">
    <source>
        <dbReference type="ARBA" id="ARBA00007894"/>
    </source>
</evidence>
<keyword evidence="10" id="KW-0479">Metal-binding</keyword>
<feature type="domain" description="Glutamyl/glutaminyl-tRNA synthetase class Ib catalytic" evidence="11">
    <location>
        <begin position="2"/>
        <end position="305"/>
    </location>
</feature>
<reference evidence="13 14" key="1">
    <citation type="submission" date="2019-02" db="EMBL/GenBank/DDBJ databases">
        <authorList>
            <person name="Manzano-Marin A."/>
            <person name="Manzano-Marin A."/>
        </authorList>
    </citation>
    <scope>NUCLEOTIDE SEQUENCE [LARGE SCALE GENOMIC DNA]</scope>
    <source>
        <strain evidence="13 14">ErCikochiana</strain>
    </source>
</reference>
<evidence type="ECO:0000256" key="1">
    <source>
        <dbReference type="ARBA" id="ARBA00004496"/>
    </source>
</evidence>
<sequence length="472" mass="54807">MKVKTRFSPSPTGNLHVGGARTALYSWLFARRHGGQFVLRIEDTDLQRSHKNISDEIMDDMRWLHLDWDEGPYYQTKRLERYNAVIHQMLRDNSAYKCYCSKKRLDVVRKKQMATGQKPHYDGHCRERNEDNIKNTAYVVRFRNPDEGFVIFEDQIHGVIKFSNKELDDFIICRSDGLPTYNFCVVIDDLDMHITHVIRGADHINNTPRQINLLQALRAHIPTYAHVSMIFGSDGKKLSKRHGSIRVTQYKKEGYLPEALLNYLLRLGWSHGDQEIFSMNEMQTLFTLEAISKSPSTMNLKKLQWLNQKYINSLPPTYIAKNLQWHMEQANINIINGPCLEDLVTLFGKRCHTLKEIADTARFFYEEFNDYDLEAAKKYFFENLDVTRRLLRVVYTNLASIINWTLPEVRVAIHSSANDQLGGIRSLAMPLRVAITGSLQSPALDATIYTVGQQRSLTRINKALLYIQQHDY</sequence>
<feature type="binding site" evidence="10">
    <location>
        <position position="240"/>
    </location>
    <ligand>
        <name>ATP</name>
        <dbReference type="ChEBI" id="CHEBI:30616"/>
    </ligand>
</feature>
<keyword evidence="8 10" id="KW-0648">Protein biosynthesis</keyword>
<dbReference type="InterPro" id="IPR001412">
    <property type="entry name" value="aa-tRNA-synth_I_CS"/>
</dbReference>
<feature type="binding site" evidence="10">
    <location>
        <position position="127"/>
    </location>
    <ligand>
        <name>Zn(2+)</name>
        <dbReference type="ChEBI" id="CHEBI:29105"/>
    </ligand>
</feature>
<keyword evidence="6 10" id="KW-0547">Nucleotide-binding</keyword>
<dbReference type="GO" id="GO:0006424">
    <property type="term" value="P:glutamyl-tRNA aminoacylation"/>
    <property type="evidence" value="ECO:0007669"/>
    <property type="project" value="UniProtKB-UniRule"/>
</dbReference>
<dbReference type="SUPFAM" id="SSF48163">
    <property type="entry name" value="An anticodon-binding domain of class I aminoacyl-tRNA synthetases"/>
    <property type="match status" value="1"/>
</dbReference>
<dbReference type="GO" id="GO:0008270">
    <property type="term" value="F:zinc ion binding"/>
    <property type="evidence" value="ECO:0007669"/>
    <property type="project" value="UniProtKB-UniRule"/>
</dbReference>
<evidence type="ECO:0000259" key="12">
    <source>
        <dbReference type="Pfam" id="PF19269"/>
    </source>
</evidence>
<evidence type="ECO:0000256" key="7">
    <source>
        <dbReference type="ARBA" id="ARBA00022840"/>
    </source>
</evidence>
<evidence type="ECO:0000256" key="10">
    <source>
        <dbReference type="HAMAP-Rule" id="MF_00022"/>
    </source>
</evidence>
<feature type="binding site" evidence="10">
    <location>
        <position position="100"/>
    </location>
    <ligand>
        <name>Zn(2+)</name>
        <dbReference type="ChEBI" id="CHEBI:29105"/>
    </ligand>
</feature>
<keyword evidence="4 10" id="KW-0963">Cytoplasm</keyword>
<gene>
    <name evidence="10 13" type="primary">gltX</name>
    <name evidence="13" type="ORF">ERCIKOCA2762_128</name>
</gene>
<dbReference type="PANTHER" id="PTHR43311">
    <property type="entry name" value="GLUTAMATE--TRNA LIGASE"/>
    <property type="match status" value="1"/>
</dbReference>
<dbReference type="InterPro" id="IPR049940">
    <property type="entry name" value="GluQ/Sye"/>
</dbReference>
<keyword evidence="9 10" id="KW-0030">Aminoacyl-tRNA synthetase</keyword>
<feature type="binding site" evidence="10">
    <location>
        <position position="98"/>
    </location>
    <ligand>
        <name>Zn(2+)</name>
        <dbReference type="ChEBI" id="CHEBI:29105"/>
    </ligand>
</feature>
<comment type="catalytic activity">
    <reaction evidence="10">
        <text>tRNA(Glu) + L-glutamate + ATP = L-glutamyl-tRNA(Glu) + AMP + diphosphate</text>
        <dbReference type="Rhea" id="RHEA:23540"/>
        <dbReference type="Rhea" id="RHEA-COMP:9663"/>
        <dbReference type="Rhea" id="RHEA-COMP:9680"/>
        <dbReference type="ChEBI" id="CHEBI:29985"/>
        <dbReference type="ChEBI" id="CHEBI:30616"/>
        <dbReference type="ChEBI" id="CHEBI:33019"/>
        <dbReference type="ChEBI" id="CHEBI:78442"/>
        <dbReference type="ChEBI" id="CHEBI:78520"/>
        <dbReference type="ChEBI" id="CHEBI:456215"/>
        <dbReference type="EC" id="6.1.1.17"/>
    </reaction>
</comment>
<dbReference type="PANTHER" id="PTHR43311:SF2">
    <property type="entry name" value="GLUTAMATE--TRNA LIGASE, MITOCHONDRIAL-RELATED"/>
    <property type="match status" value="1"/>
</dbReference>
<dbReference type="PRINTS" id="PR00987">
    <property type="entry name" value="TRNASYNTHGLU"/>
</dbReference>
<evidence type="ECO:0000256" key="3">
    <source>
        <dbReference type="ARBA" id="ARBA00011245"/>
    </source>
</evidence>
<dbReference type="InterPro" id="IPR014729">
    <property type="entry name" value="Rossmann-like_a/b/a_fold"/>
</dbReference>
<comment type="function">
    <text evidence="10">Catalyzes the attachment of glutamate to tRNA(Glu) in a two-step reaction: glutamate is first activated by ATP to form Glu-AMP and then transferred to the acceptor end of tRNA(Glu).</text>
</comment>
<dbReference type="InterPro" id="IPR004527">
    <property type="entry name" value="Glu-tRNA-ligase_bac/mito"/>
</dbReference>
<comment type="subunit">
    <text evidence="3 10">Monomer.</text>
</comment>
<keyword evidence="7 10" id="KW-0067">ATP-binding</keyword>
<evidence type="ECO:0000313" key="13">
    <source>
        <dbReference type="EMBL" id="VFP82888.1"/>
    </source>
</evidence>
<evidence type="ECO:0000256" key="9">
    <source>
        <dbReference type="ARBA" id="ARBA00023146"/>
    </source>
</evidence>
<evidence type="ECO:0000256" key="6">
    <source>
        <dbReference type="ARBA" id="ARBA00022741"/>
    </source>
</evidence>
<feature type="binding site" evidence="10">
    <location>
        <position position="125"/>
    </location>
    <ligand>
        <name>Zn(2+)</name>
        <dbReference type="ChEBI" id="CHEBI:29105"/>
    </ligand>
</feature>
<dbReference type="InterPro" id="IPR020751">
    <property type="entry name" value="aa-tRNA-synth_I_codon-bd_sub2"/>
</dbReference>
<dbReference type="Pfam" id="PF19269">
    <property type="entry name" value="Anticodon_2"/>
    <property type="match status" value="1"/>
</dbReference>